<dbReference type="EMBL" id="JAGMUV010000007">
    <property type="protein sequence ID" value="KAH7148371.1"/>
    <property type="molecule type" value="Genomic_DNA"/>
</dbReference>
<name>A0A9P9J8P4_9HYPO</name>
<dbReference type="SUPFAM" id="SSF52374">
    <property type="entry name" value="Nucleotidylyl transferase"/>
    <property type="match status" value="1"/>
</dbReference>
<dbReference type="OrthoDB" id="3558741at2759"/>
<protein>
    <recommendedName>
        <fullName evidence="1">Cytidyltransferase-like domain-containing protein</fullName>
    </recommendedName>
</protein>
<dbReference type="InterPro" id="IPR014729">
    <property type="entry name" value="Rossmann-like_a/b/a_fold"/>
</dbReference>
<evidence type="ECO:0000313" key="3">
    <source>
        <dbReference type="Proteomes" id="UP000738349"/>
    </source>
</evidence>
<feature type="domain" description="Cytidyltransferase-like" evidence="1">
    <location>
        <begin position="49"/>
        <end position="82"/>
    </location>
</feature>
<dbReference type="Gene3D" id="3.40.50.620">
    <property type="entry name" value="HUPs"/>
    <property type="match status" value="1"/>
</dbReference>
<keyword evidence="3" id="KW-1185">Reference proteome</keyword>
<evidence type="ECO:0000259" key="1">
    <source>
        <dbReference type="Pfam" id="PF01467"/>
    </source>
</evidence>
<comment type="caution">
    <text evidence="2">The sequence shown here is derived from an EMBL/GenBank/DDBJ whole genome shotgun (WGS) entry which is preliminary data.</text>
</comment>
<reference evidence="2" key="1">
    <citation type="journal article" date="2021" name="Nat. Commun.">
        <title>Genetic determinants of endophytism in the Arabidopsis root mycobiome.</title>
        <authorList>
            <person name="Mesny F."/>
            <person name="Miyauchi S."/>
            <person name="Thiergart T."/>
            <person name="Pickel B."/>
            <person name="Atanasova L."/>
            <person name="Karlsson M."/>
            <person name="Huettel B."/>
            <person name="Barry K.W."/>
            <person name="Haridas S."/>
            <person name="Chen C."/>
            <person name="Bauer D."/>
            <person name="Andreopoulos W."/>
            <person name="Pangilinan J."/>
            <person name="LaButti K."/>
            <person name="Riley R."/>
            <person name="Lipzen A."/>
            <person name="Clum A."/>
            <person name="Drula E."/>
            <person name="Henrissat B."/>
            <person name="Kohler A."/>
            <person name="Grigoriev I.V."/>
            <person name="Martin F.M."/>
            <person name="Hacquard S."/>
        </authorList>
    </citation>
    <scope>NUCLEOTIDE SEQUENCE</scope>
    <source>
        <strain evidence="2">MPI-CAGE-AT-0147</strain>
    </source>
</reference>
<dbReference type="GO" id="GO:0003824">
    <property type="term" value="F:catalytic activity"/>
    <property type="evidence" value="ECO:0007669"/>
    <property type="project" value="InterPro"/>
</dbReference>
<sequence length="343" mass="39477">MSYSQLGDLVETIRFHGADLAKLPHRPFNNGKAKHPPRFCSRGVNRILLFPGSFNPPHQGHLDLLRYVFWQSGEDLNIVAAIVVPTNDDRLKVKLSDEEYSIHLPRHQRVDLWRGKGLPIDWAWIYDQSEANFIRFQAALIRKAKAENIDLKFILLGGPDYLGTHHLPNPYYWNCSEFITSDVCRPVNFRYQNSLRQLNGCDAWTKPEIDRGQLMRQIEAKQPGIPIQALREAVEAALVKVEAAWVCRKQLKPRAMFRFVPRTGEKAQDIPSSTKIRQIIATSPQDELLEGVTGLALNPSLLVKYVSQLPKTPRRPVVKQQESPKEEEEEEIVYPKFYDDSFW</sequence>
<dbReference type="InterPro" id="IPR004821">
    <property type="entry name" value="Cyt_trans-like"/>
</dbReference>
<accession>A0A9P9J8P4</accession>
<dbReference type="Pfam" id="PF01467">
    <property type="entry name" value="CTP_transf_like"/>
    <property type="match status" value="1"/>
</dbReference>
<dbReference type="Proteomes" id="UP000738349">
    <property type="component" value="Unassembled WGS sequence"/>
</dbReference>
<dbReference type="AlphaFoldDB" id="A0A9P9J8P4"/>
<gene>
    <name evidence="2" type="ORF">EDB81DRAFT_460752</name>
</gene>
<evidence type="ECO:0000313" key="2">
    <source>
        <dbReference type="EMBL" id="KAH7148371.1"/>
    </source>
</evidence>
<organism evidence="2 3">
    <name type="scientific">Dactylonectria macrodidyma</name>
    <dbReference type="NCBI Taxonomy" id="307937"/>
    <lineage>
        <taxon>Eukaryota</taxon>
        <taxon>Fungi</taxon>
        <taxon>Dikarya</taxon>
        <taxon>Ascomycota</taxon>
        <taxon>Pezizomycotina</taxon>
        <taxon>Sordariomycetes</taxon>
        <taxon>Hypocreomycetidae</taxon>
        <taxon>Hypocreales</taxon>
        <taxon>Nectriaceae</taxon>
        <taxon>Dactylonectria</taxon>
    </lineage>
</organism>
<proteinExistence type="predicted"/>